<dbReference type="PROSITE" id="PS51900">
    <property type="entry name" value="CB"/>
    <property type="match status" value="1"/>
</dbReference>
<sequence length="668" mass="73092">MIEKKGEMRPDRTTSGQRVTDNPMNITSDSTRLRTPSRLTRQHFALYRGYLDGVSEAQLHASYGDAGTDVRATRRLIDALRDTLSVLARRARDTEAAHLLRLRPGSIPLFESPPATAAPTLDDFREGIDPDGVYSESELLALYEEAYPPVTSPALDRRAARNARLRRRQADALARMEASLAQDPSPDHPIDGWFEPAITARLTSAGLTTIADVIELIERRRHRWYAVVPKLGPKGAQRVVDWLQLHAQALRHAVSPHALVPRRQWPAAEMTPARRSEIDERDALVIAPLEALRVPARLDGSKGSNRAGAGARFDTDVRAISAWLDARSSSEHTRRAYRREAERLLLWALVEKDKPFSSLDAAECAEYIGTFLPNPQPAARWIAVHRGERCLTTWRPFAGPLSDRSRETARSILSALCEWLVGEDYLAVNPLAGFARVATPPVFDSASRSLDLEQWKGVLLSVERAEYSFSEHRDRLALLLAYATGLRRAELAAATTDALSVGRLSGVAGPVWRLAVDEGRGASRSVLLPPAVVETVLENLALRGLSAPLDCAAGTPILAQARGGQALTPDGIGKIFKSIFASAAVFMEARTPGIGRDLKRASTHWLRHTHSAHALRHGAALHDVSIGLGHADVSTTALYLKNEDVGRFLGVEKLIRGASIAGKTPEPS</sequence>
<dbReference type="InterPro" id="IPR002104">
    <property type="entry name" value="Integrase_catalytic"/>
</dbReference>
<dbReference type="GO" id="GO:0015074">
    <property type="term" value="P:DNA integration"/>
    <property type="evidence" value="ECO:0007669"/>
    <property type="project" value="UniProtKB-KW"/>
</dbReference>
<evidence type="ECO:0000256" key="5">
    <source>
        <dbReference type="PROSITE-ProRule" id="PRU01248"/>
    </source>
</evidence>
<reference evidence="9" key="1">
    <citation type="submission" date="2016-01" db="EMBL/GenBank/DDBJ databases">
        <authorList>
            <person name="Peeters C."/>
        </authorList>
    </citation>
    <scope>NUCLEOTIDE SEQUENCE [LARGE SCALE GENOMIC DNA]</scope>
    <source>
        <strain evidence="9">LMG 29323</strain>
    </source>
</reference>
<feature type="compositionally biased region" description="Basic and acidic residues" evidence="6">
    <location>
        <begin position="1"/>
        <end position="12"/>
    </location>
</feature>
<dbReference type="Gene3D" id="1.10.443.10">
    <property type="entry name" value="Intergrase catalytic core"/>
    <property type="match status" value="1"/>
</dbReference>
<dbReference type="InterPro" id="IPR010998">
    <property type="entry name" value="Integrase_recombinase_N"/>
</dbReference>
<dbReference type="SUPFAM" id="SSF56349">
    <property type="entry name" value="DNA breaking-rejoining enzymes"/>
    <property type="match status" value="1"/>
</dbReference>
<evidence type="ECO:0000256" key="6">
    <source>
        <dbReference type="SAM" id="MobiDB-lite"/>
    </source>
</evidence>
<evidence type="ECO:0000256" key="3">
    <source>
        <dbReference type="ARBA" id="ARBA00023125"/>
    </source>
</evidence>
<feature type="domain" description="Core-binding (CB)" evidence="8">
    <location>
        <begin position="314"/>
        <end position="421"/>
    </location>
</feature>
<feature type="region of interest" description="Disordered" evidence="6">
    <location>
        <begin position="1"/>
        <end position="32"/>
    </location>
</feature>
<evidence type="ECO:0000313" key="9">
    <source>
        <dbReference type="EMBL" id="SAK81584.1"/>
    </source>
</evidence>
<dbReference type="PANTHER" id="PTHR30349:SF41">
    <property type="entry name" value="INTEGRASE_RECOMBINASE PROTEIN MJ0367-RELATED"/>
    <property type="match status" value="1"/>
</dbReference>
<keyword evidence="2" id="KW-0229">DNA integration</keyword>
<comment type="caution">
    <text evidence="9">The sequence shown here is derived from an EMBL/GenBank/DDBJ whole genome shotgun (WGS) entry which is preliminary data.</text>
</comment>
<dbReference type="PANTHER" id="PTHR30349">
    <property type="entry name" value="PHAGE INTEGRASE-RELATED"/>
    <property type="match status" value="1"/>
</dbReference>
<dbReference type="Proteomes" id="UP000054911">
    <property type="component" value="Unassembled WGS sequence"/>
</dbReference>
<organism evidence="9 10">
    <name type="scientific">Caballeronia pedi</name>
    <dbReference type="NCBI Taxonomy" id="1777141"/>
    <lineage>
        <taxon>Bacteria</taxon>
        <taxon>Pseudomonadati</taxon>
        <taxon>Pseudomonadota</taxon>
        <taxon>Betaproteobacteria</taxon>
        <taxon>Burkholderiales</taxon>
        <taxon>Burkholderiaceae</taxon>
        <taxon>Caballeronia</taxon>
    </lineage>
</organism>
<dbReference type="InterPro" id="IPR022169">
    <property type="entry name" value="DUF3701"/>
</dbReference>
<dbReference type="PROSITE" id="PS51898">
    <property type="entry name" value="TYR_RECOMBINASE"/>
    <property type="match status" value="1"/>
</dbReference>
<dbReference type="STRING" id="1777141.AWB80_05220"/>
<evidence type="ECO:0000313" key="10">
    <source>
        <dbReference type="Proteomes" id="UP000054911"/>
    </source>
</evidence>
<feature type="compositionally biased region" description="Polar residues" evidence="6">
    <location>
        <begin position="13"/>
        <end position="26"/>
    </location>
</feature>
<dbReference type="EMBL" id="FCOE02000021">
    <property type="protein sequence ID" value="SAK81584.1"/>
    <property type="molecule type" value="Genomic_DNA"/>
</dbReference>
<dbReference type="InterPro" id="IPR050090">
    <property type="entry name" value="Tyrosine_recombinase_XerCD"/>
</dbReference>
<feature type="domain" description="Tyr recombinase" evidence="7">
    <location>
        <begin position="445"/>
        <end position="653"/>
    </location>
</feature>
<evidence type="ECO:0000256" key="2">
    <source>
        <dbReference type="ARBA" id="ARBA00022908"/>
    </source>
</evidence>
<evidence type="ECO:0000259" key="8">
    <source>
        <dbReference type="PROSITE" id="PS51900"/>
    </source>
</evidence>
<dbReference type="Gene3D" id="1.10.150.130">
    <property type="match status" value="1"/>
</dbReference>
<dbReference type="Pfam" id="PF00589">
    <property type="entry name" value="Phage_integrase"/>
    <property type="match status" value="1"/>
</dbReference>
<keyword evidence="3 5" id="KW-0238">DNA-binding</keyword>
<dbReference type="InterPro" id="IPR044068">
    <property type="entry name" value="CB"/>
</dbReference>
<evidence type="ECO:0000256" key="4">
    <source>
        <dbReference type="ARBA" id="ARBA00023172"/>
    </source>
</evidence>
<gene>
    <name evidence="9" type="ORF">AWB80_05220</name>
</gene>
<dbReference type="InterPro" id="IPR013762">
    <property type="entry name" value="Integrase-like_cat_sf"/>
</dbReference>
<proteinExistence type="inferred from homology"/>
<dbReference type="Pfam" id="PF12482">
    <property type="entry name" value="DUF3701"/>
    <property type="match status" value="1"/>
</dbReference>
<keyword evidence="10" id="KW-1185">Reference proteome</keyword>
<accession>A0A158CGW0</accession>
<dbReference type="GO" id="GO:0003677">
    <property type="term" value="F:DNA binding"/>
    <property type="evidence" value="ECO:0007669"/>
    <property type="project" value="UniProtKB-UniRule"/>
</dbReference>
<dbReference type="AlphaFoldDB" id="A0A158CGW0"/>
<protein>
    <submittedName>
        <fullName evidence="9">Integrase family protein</fullName>
    </submittedName>
</protein>
<name>A0A158CGW0_9BURK</name>
<evidence type="ECO:0000256" key="1">
    <source>
        <dbReference type="ARBA" id="ARBA00008857"/>
    </source>
</evidence>
<dbReference type="GO" id="GO:0006310">
    <property type="term" value="P:DNA recombination"/>
    <property type="evidence" value="ECO:0007669"/>
    <property type="project" value="UniProtKB-KW"/>
</dbReference>
<dbReference type="InterPro" id="IPR011010">
    <property type="entry name" value="DNA_brk_join_enz"/>
</dbReference>
<comment type="similarity">
    <text evidence="1">Belongs to the 'phage' integrase family.</text>
</comment>
<keyword evidence="4" id="KW-0233">DNA recombination</keyword>
<evidence type="ECO:0000259" key="7">
    <source>
        <dbReference type="PROSITE" id="PS51898"/>
    </source>
</evidence>